<dbReference type="GO" id="GO:0160147">
    <property type="term" value="F:tRNA pseudouridine(38-40) synthase activity"/>
    <property type="evidence" value="ECO:0007669"/>
    <property type="project" value="UniProtKB-EC"/>
</dbReference>
<comment type="function">
    <text evidence="4">Formation of pseudouridine at positions 38, 39 and 40 in the anticodon stem and loop of transfer RNAs.</text>
</comment>
<dbReference type="RefSeq" id="WP_234864574.1">
    <property type="nucleotide sequence ID" value="NZ_JAKEVY010000001.1"/>
</dbReference>
<keyword evidence="3 4" id="KW-0413">Isomerase</keyword>
<evidence type="ECO:0000259" key="6">
    <source>
        <dbReference type="Pfam" id="PF01416"/>
    </source>
</evidence>
<feature type="domain" description="Pseudouridine synthase I TruA alpha/beta" evidence="6">
    <location>
        <begin position="10"/>
        <end position="101"/>
    </location>
</feature>
<dbReference type="InterPro" id="IPR001406">
    <property type="entry name" value="PsdUridine_synth_TruA"/>
</dbReference>
<feature type="binding site" evidence="4">
    <location>
        <position position="109"/>
    </location>
    <ligand>
        <name>substrate</name>
    </ligand>
</feature>
<evidence type="ECO:0000256" key="1">
    <source>
        <dbReference type="ARBA" id="ARBA00009375"/>
    </source>
</evidence>
<feature type="domain" description="Pseudouridine synthase I TruA alpha/beta" evidence="6">
    <location>
        <begin position="148"/>
        <end position="243"/>
    </location>
</feature>
<evidence type="ECO:0000256" key="5">
    <source>
        <dbReference type="RuleBase" id="RU003792"/>
    </source>
</evidence>
<comment type="subunit">
    <text evidence="4">Homodimer.</text>
</comment>
<dbReference type="InterPro" id="IPR020097">
    <property type="entry name" value="PsdUridine_synth_TruA_a/b_dom"/>
</dbReference>
<proteinExistence type="inferred from homology"/>
<dbReference type="CDD" id="cd02570">
    <property type="entry name" value="PseudoU_synth_EcTruA"/>
    <property type="match status" value="1"/>
</dbReference>
<gene>
    <name evidence="4 7" type="primary">truA</name>
    <name evidence="7" type="ORF">L0U88_05345</name>
</gene>
<dbReference type="EMBL" id="JAKEVY010000001">
    <property type="protein sequence ID" value="MCF1714047.1"/>
    <property type="molecule type" value="Genomic_DNA"/>
</dbReference>
<evidence type="ECO:0000256" key="2">
    <source>
        <dbReference type="ARBA" id="ARBA00022694"/>
    </source>
</evidence>
<evidence type="ECO:0000313" key="8">
    <source>
        <dbReference type="Proteomes" id="UP001200145"/>
    </source>
</evidence>
<sequence>MKRYFLELSYMGIAYAGFQRQENANSVQSEIEKALQTILRNKVELTGSSRTDAGVHALQNYFHFDINRELDPRLLYNLNAILPGDISIQQLIAVRPEAHSRFDAVSREYRYHIYRRKDPFLRDRAYYFPYQLDVELMQQAAGILKEYQDFTSFSKRNTQVKTFLCRLETSEWNRDVDGNLHYYVKGNRFLRGMVRALTATMLKLGRGKLKLDEFRAVIEARDCTKADFAVPPHGLFLEKVNYPVDYFSRAGAAD</sequence>
<dbReference type="Proteomes" id="UP001200145">
    <property type="component" value="Unassembled WGS sequence"/>
</dbReference>
<accession>A0ABS9BEM1</accession>
<dbReference type="HAMAP" id="MF_00171">
    <property type="entry name" value="TruA"/>
    <property type="match status" value="1"/>
</dbReference>
<keyword evidence="2 4" id="KW-0819">tRNA processing</keyword>
<dbReference type="EC" id="5.4.99.12" evidence="4"/>
<comment type="caution">
    <text evidence="7">The sequence shown here is derived from an EMBL/GenBank/DDBJ whole genome shotgun (WGS) entry which is preliminary data.</text>
</comment>
<dbReference type="SUPFAM" id="SSF55120">
    <property type="entry name" value="Pseudouridine synthase"/>
    <property type="match status" value="1"/>
</dbReference>
<evidence type="ECO:0000256" key="3">
    <source>
        <dbReference type="ARBA" id="ARBA00023235"/>
    </source>
</evidence>
<evidence type="ECO:0000313" key="7">
    <source>
        <dbReference type="EMBL" id="MCF1714047.1"/>
    </source>
</evidence>
<protein>
    <recommendedName>
        <fullName evidence="4">tRNA pseudouridine synthase A</fullName>
        <ecNumber evidence="4">5.4.99.12</ecNumber>
    </recommendedName>
    <alternativeName>
        <fullName evidence="4">tRNA pseudouridine(38-40) synthase</fullName>
    </alternativeName>
    <alternativeName>
        <fullName evidence="4">tRNA pseudouridylate synthase I</fullName>
    </alternativeName>
    <alternativeName>
        <fullName evidence="4">tRNA-uridine isomerase I</fullName>
    </alternativeName>
</protein>
<dbReference type="Pfam" id="PF01416">
    <property type="entry name" value="PseudoU_synth_1"/>
    <property type="match status" value="2"/>
</dbReference>
<reference evidence="7 8" key="1">
    <citation type="submission" date="2022-01" db="EMBL/GenBank/DDBJ databases">
        <title>Flavihumibacter sp. nov., isolated from sediment of a river.</title>
        <authorList>
            <person name="Liu H."/>
        </authorList>
    </citation>
    <scope>NUCLEOTIDE SEQUENCE [LARGE SCALE GENOMIC DNA]</scope>
    <source>
        <strain evidence="7 8">RY-1</strain>
    </source>
</reference>
<dbReference type="PANTHER" id="PTHR11142">
    <property type="entry name" value="PSEUDOURIDYLATE SYNTHASE"/>
    <property type="match status" value="1"/>
</dbReference>
<comment type="similarity">
    <text evidence="1 4 5">Belongs to the tRNA pseudouridine synthase TruA family.</text>
</comment>
<dbReference type="NCBIfam" id="TIGR00071">
    <property type="entry name" value="hisT_truA"/>
    <property type="match status" value="1"/>
</dbReference>
<dbReference type="Gene3D" id="3.30.70.580">
    <property type="entry name" value="Pseudouridine synthase I, catalytic domain, N-terminal subdomain"/>
    <property type="match status" value="1"/>
</dbReference>
<keyword evidence="8" id="KW-1185">Reference proteome</keyword>
<dbReference type="InterPro" id="IPR020095">
    <property type="entry name" value="PsdUridine_synth_TruA_C"/>
</dbReference>
<comment type="caution">
    <text evidence="4">Lacks conserved residue(s) required for the propagation of feature annotation.</text>
</comment>
<dbReference type="InterPro" id="IPR020103">
    <property type="entry name" value="PsdUridine_synth_cat_dom_sf"/>
</dbReference>
<dbReference type="PANTHER" id="PTHR11142:SF0">
    <property type="entry name" value="TRNA PSEUDOURIDINE SYNTHASE-LIKE 1"/>
    <property type="match status" value="1"/>
</dbReference>
<feature type="active site" description="Nucleophile" evidence="4">
    <location>
        <position position="52"/>
    </location>
</feature>
<dbReference type="PIRSF" id="PIRSF001430">
    <property type="entry name" value="tRNA_psdUrid_synth"/>
    <property type="match status" value="1"/>
</dbReference>
<organism evidence="7 8">
    <name type="scientific">Flavihumibacter fluminis</name>
    <dbReference type="NCBI Taxonomy" id="2909236"/>
    <lineage>
        <taxon>Bacteria</taxon>
        <taxon>Pseudomonadati</taxon>
        <taxon>Bacteroidota</taxon>
        <taxon>Chitinophagia</taxon>
        <taxon>Chitinophagales</taxon>
        <taxon>Chitinophagaceae</taxon>
        <taxon>Flavihumibacter</taxon>
    </lineage>
</organism>
<name>A0ABS9BEM1_9BACT</name>
<dbReference type="Gene3D" id="3.30.70.660">
    <property type="entry name" value="Pseudouridine synthase I, catalytic domain, C-terminal subdomain"/>
    <property type="match status" value="1"/>
</dbReference>
<comment type="catalytic activity">
    <reaction evidence="4 5">
        <text>uridine(38/39/40) in tRNA = pseudouridine(38/39/40) in tRNA</text>
        <dbReference type="Rhea" id="RHEA:22376"/>
        <dbReference type="Rhea" id="RHEA-COMP:10085"/>
        <dbReference type="Rhea" id="RHEA-COMP:10087"/>
        <dbReference type="ChEBI" id="CHEBI:65314"/>
        <dbReference type="ChEBI" id="CHEBI:65315"/>
        <dbReference type="EC" id="5.4.99.12"/>
    </reaction>
</comment>
<evidence type="ECO:0000256" key="4">
    <source>
        <dbReference type="HAMAP-Rule" id="MF_00171"/>
    </source>
</evidence>
<dbReference type="InterPro" id="IPR020094">
    <property type="entry name" value="TruA/RsuA/RluB/E/F_N"/>
</dbReference>